<organism evidence="1 2">
    <name type="scientific">Flavihumibacter petaseus NBRC 106054</name>
    <dbReference type="NCBI Taxonomy" id="1220578"/>
    <lineage>
        <taxon>Bacteria</taxon>
        <taxon>Pseudomonadati</taxon>
        <taxon>Bacteroidota</taxon>
        <taxon>Chitinophagia</taxon>
        <taxon>Chitinophagales</taxon>
        <taxon>Chitinophagaceae</taxon>
        <taxon>Flavihumibacter</taxon>
    </lineage>
</organism>
<accession>A0A0E9MY94</accession>
<dbReference type="AlphaFoldDB" id="A0A0E9MY94"/>
<gene>
    <name evidence="1" type="ORF">FPE01S_01_13960</name>
</gene>
<comment type="caution">
    <text evidence="1">The sequence shown here is derived from an EMBL/GenBank/DDBJ whole genome shotgun (WGS) entry which is preliminary data.</text>
</comment>
<dbReference type="RefSeq" id="WP_157473921.1">
    <property type="nucleotide sequence ID" value="NZ_BBWV01000001.1"/>
</dbReference>
<dbReference type="Proteomes" id="UP000033121">
    <property type="component" value="Unassembled WGS sequence"/>
</dbReference>
<keyword evidence="2" id="KW-1185">Reference proteome</keyword>
<reference evidence="1 2" key="1">
    <citation type="submission" date="2015-04" db="EMBL/GenBank/DDBJ databases">
        <title>Whole genome shotgun sequence of Flavihumibacter petaseus NBRC 106054.</title>
        <authorList>
            <person name="Miyazawa S."/>
            <person name="Hosoyama A."/>
            <person name="Hashimoto M."/>
            <person name="Noguchi M."/>
            <person name="Tsuchikane K."/>
            <person name="Ohji S."/>
            <person name="Yamazoe A."/>
            <person name="Ichikawa N."/>
            <person name="Kimura A."/>
            <person name="Fujita N."/>
        </authorList>
    </citation>
    <scope>NUCLEOTIDE SEQUENCE [LARGE SCALE GENOMIC DNA]</scope>
    <source>
        <strain evidence="1 2">NBRC 106054</strain>
    </source>
</reference>
<dbReference type="OrthoDB" id="9856830at2"/>
<sequence length="145" mass="16758">MHNSMESSFTLEALIDQYIRENEAILDFLHSNGQDLENTDFRLYIDTLRNTRYNAALGLDFQYTLLYSKQGAELLKGFDLNNISRLLASLIRLQEFNLDAYAEAAHFEWAVMRRTIEAKKIINEGINAAKQKVEELERLLAVIGR</sequence>
<dbReference type="EMBL" id="BBWV01000001">
    <property type="protein sequence ID" value="GAO42381.1"/>
    <property type="molecule type" value="Genomic_DNA"/>
</dbReference>
<dbReference type="STRING" id="1220578.FPE01S_01_13960"/>
<name>A0A0E9MY94_9BACT</name>
<evidence type="ECO:0000313" key="2">
    <source>
        <dbReference type="Proteomes" id="UP000033121"/>
    </source>
</evidence>
<evidence type="ECO:0000313" key="1">
    <source>
        <dbReference type="EMBL" id="GAO42381.1"/>
    </source>
</evidence>
<proteinExistence type="predicted"/>
<protein>
    <submittedName>
        <fullName evidence="1">Uncharacterized protein</fullName>
    </submittedName>
</protein>